<dbReference type="SUPFAM" id="SSF52833">
    <property type="entry name" value="Thioredoxin-like"/>
    <property type="match status" value="1"/>
</dbReference>
<evidence type="ECO:0000256" key="4">
    <source>
        <dbReference type="ARBA" id="ARBA00023284"/>
    </source>
</evidence>
<protein>
    <recommendedName>
        <fullName evidence="5">Thioredoxin domain-containing protein</fullName>
    </recommendedName>
</protein>
<evidence type="ECO:0000256" key="2">
    <source>
        <dbReference type="ARBA" id="ARBA00022748"/>
    </source>
</evidence>
<comment type="subcellular location">
    <subcellularLocation>
        <location evidence="1">Cell envelope</location>
    </subcellularLocation>
</comment>
<dbReference type="GO" id="GO:0016209">
    <property type="term" value="F:antioxidant activity"/>
    <property type="evidence" value="ECO:0007669"/>
    <property type="project" value="InterPro"/>
</dbReference>
<dbReference type="Pfam" id="PF00578">
    <property type="entry name" value="AhpC-TSA"/>
    <property type="match status" value="1"/>
</dbReference>
<evidence type="ECO:0000256" key="1">
    <source>
        <dbReference type="ARBA" id="ARBA00004196"/>
    </source>
</evidence>
<dbReference type="PROSITE" id="PS51352">
    <property type="entry name" value="THIOREDOXIN_2"/>
    <property type="match status" value="1"/>
</dbReference>
<dbReference type="GO" id="GO:0030313">
    <property type="term" value="C:cell envelope"/>
    <property type="evidence" value="ECO:0007669"/>
    <property type="project" value="UniProtKB-SubCell"/>
</dbReference>
<proteinExistence type="predicted"/>
<dbReference type="CDD" id="cd02966">
    <property type="entry name" value="TlpA_like_family"/>
    <property type="match status" value="1"/>
</dbReference>
<dbReference type="GO" id="GO:0016491">
    <property type="term" value="F:oxidoreductase activity"/>
    <property type="evidence" value="ECO:0007669"/>
    <property type="project" value="InterPro"/>
</dbReference>
<sequence>MKNKVFIGLIVLIGIALLSIFWGRQCATSETQETAPDFSLSTIDGETLKLSDFKGKVIILDFWATRCPPCRREIPDFIKLYDNYKNKGLVIIGISLDRNLNTLKSFHRDMGINYPIVIGNYEITEAYGGIQYIPTTFIVDRNGNIIKKHIGFTEYEVFETEIKELL</sequence>
<accession>X0SQH9</accession>
<keyword evidence="3" id="KW-1015">Disulfide bond</keyword>
<keyword evidence="4" id="KW-0676">Redox-active center</keyword>
<dbReference type="InterPro" id="IPR000866">
    <property type="entry name" value="AhpC/TSA"/>
</dbReference>
<dbReference type="PANTHER" id="PTHR42852:SF6">
    <property type="entry name" value="THIOL:DISULFIDE INTERCHANGE PROTEIN DSBE"/>
    <property type="match status" value="1"/>
</dbReference>
<keyword evidence="2" id="KW-0201">Cytochrome c-type biogenesis</keyword>
<dbReference type="GO" id="GO:0017004">
    <property type="term" value="P:cytochrome complex assembly"/>
    <property type="evidence" value="ECO:0007669"/>
    <property type="project" value="UniProtKB-KW"/>
</dbReference>
<evidence type="ECO:0000259" key="5">
    <source>
        <dbReference type="PROSITE" id="PS51352"/>
    </source>
</evidence>
<dbReference type="PANTHER" id="PTHR42852">
    <property type="entry name" value="THIOL:DISULFIDE INTERCHANGE PROTEIN DSBE"/>
    <property type="match status" value="1"/>
</dbReference>
<reference evidence="6" key="1">
    <citation type="journal article" date="2014" name="Front. Microbiol.">
        <title>High frequency of phylogenetically diverse reductive dehalogenase-homologous genes in deep subseafloor sedimentary metagenomes.</title>
        <authorList>
            <person name="Kawai M."/>
            <person name="Futagami T."/>
            <person name="Toyoda A."/>
            <person name="Takaki Y."/>
            <person name="Nishi S."/>
            <person name="Hori S."/>
            <person name="Arai W."/>
            <person name="Tsubouchi T."/>
            <person name="Morono Y."/>
            <person name="Uchiyama I."/>
            <person name="Ito T."/>
            <person name="Fujiyama A."/>
            <person name="Inagaki F."/>
            <person name="Takami H."/>
        </authorList>
    </citation>
    <scope>NUCLEOTIDE SEQUENCE</scope>
    <source>
        <strain evidence="6">Expedition CK06-06</strain>
    </source>
</reference>
<dbReference type="InterPro" id="IPR036249">
    <property type="entry name" value="Thioredoxin-like_sf"/>
</dbReference>
<dbReference type="InterPro" id="IPR013766">
    <property type="entry name" value="Thioredoxin_domain"/>
</dbReference>
<organism evidence="6">
    <name type="scientific">marine sediment metagenome</name>
    <dbReference type="NCBI Taxonomy" id="412755"/>
    <lineage>
        <taxon>unclassified sequences</taxon>
        <taxon>metagenomes</taxon>
        <taxon>ecological metagenomes</taxon>
    </lineage>
</organism>
<dbReference type="AlphaFoldDB" id="X0SQH9"/>
<name>X0SQH9_9ZZZZ</name>
<evidence type="ECO:0000313" key="6">
    <source>
        <dbReference type="EMBL" id="GAF83363.1"/>
    </source>
</evidence>
<comment type="caution">
    <text evidence="6">The sequence shown here is derived from an EMBL/GenBank/DDBJ whole genome shotgun (WGS) entry which is preliminary data.</text>
</comment>
<dbReference type="Gene3D" id="3.40.30.10">
    <property type="entry name" value="Glutaredoxin"/>
    <property type="match status" value="1"/>
</dbReference>
<dbReference type="InterPro" id="IPR050553">
    <property type="entry name" value="Thioredoxin_ResA/DsbE_sf"/>
</dbReference>
<gene>
    <name evidence="6" type="ORF">S01H1_06752</name>
</gene>
<evidence type="ECO:0000256" key="3">
    <source>
        <dbReference type="ARBA" id="ARBA00023157"/>
    </source>
</evidence>
<dbReference type="EMBL" id="BARS01003478">
    <property type="protein sequence ID" value="GAF83363.1"/>
    <property type="molecule type" value="Genomic_DNA"/>
</dbReference>
<feature type="domain" description="Thioredoxin" evidence="5">
    <location>
        <begin position="29"/>
        <end position="166"/>
    </location>
</feature>